<name>A0ABW3T016_9CAUL</name>
<proteinExistence type="predicted"/>
<dbReference type="InterPro" id="IPR009218">
    <property type="entry name" value="HD_phosphohydro"/>
</dbReference>
<reference evidence="2" key="1">
    <citation type="journal article" date="2019" name="Int. J. Syst. Evol. Microbiol.">
        <title>The Global Catalogue of Microorganisms (GCM) 10K type strain sequencing project: providing services to taxonomists for standard genome sequencing and annotation.</title>
        <authorList>
            <consortium name="The Broad Institute Genomics Platform"/>
            <consortium name="The Broad Institute Genome Sequencing Center for Infectious Disease"/>
            <person name="Wu L."/>
            <person name="Ma J."/>
        </authorList>
    </citation>
    <scope>NUCLEOTIDE SEQUENCE [LARGE SCALE GENOMIC DNA]</scope>
    <source>
        <strain evidence="2">CCUG 55074</strain>
    </source>
</reference>
<keyword evidence="2" id="KW-1185">Reference proteome</keyword>
<evidence type="ECO:0000313" key="2">
    <source>
        <dbReference type="Proteomes" id="UP001597216"/>
    </source>
</evidence>
<dbReference type="PIRSF" id="PIRSF035170">
    <property type="entry name" value="HD_phosphohydro"/>
    <property type="match status" value="1"/>
</dbReference>
<dbReference type="EMBL" id="JBHTLQ010000012">
    <property type="protein sequence ID" value="MFD1190417.1"/>
    <property type="molecule type" value="Genomic_DNA"/>
</dbReference>
<evidence type="ECO:0000313" key="1">
    <source>
        <dbReference type="EMBL" id="MFD1190417.1"/>
    </source>
</evidence>
<protein>
    <submittedName>
        <fullName evidence="1">Phosphohydrolase</fullName>
    </submittedName>
</protein>
<dbReference type="PANTHER" id="PTHR21174:SF0">
    <property type="entry name" value="HD PHOSPHOHYDROLASE FAMILY PROTEIN-RELATED"/>
    <property type="match status" value="1"/>
</dbReference>
<sequence length="187" mass="21552">MTPDLEAAYAEPHRRYHTRRHIEQCLALLDKVPDLMDSERQVLTWAIWWHDAVYDPQAKDNEARSADMARRDLRELDASIHAREEVARLILLTAGHTVEEEDRLGELMVSIDLAVLGAPAPDYDQYARDVRAEYAHIPDEAWRLGRTAVLERFLAAERIFPDQGFHDSFELQARGNLQRELQALVQG</sequence>
<dbReference type="SUPFAM" id="SSF109604">
    <property type="entry name" value="HD-domain/PDEase-like"/>
    <property type="match status" value="1"/>
</dbReference>
<comment type="caution">
    <text evidence="1">The sequence shown here is derived from an EMBL/GenBank/DDBJ whole genome shotgun (WGS) entry which is preliminary data.</text>
</comment>
<dbReference type="Proteomes" id="UP001597216">
    <property type="component" value="Unassembled WGS sequence"/>
</dbReference>
<dbReference type="Gene3D" id="1.10.3210.10">
    <property type="entry name" value="Hypothetical protein af1432"/>
    <property type="match status" value="1"/>
</dbReference>
<organism evidence="1 2">
    <name type="scientific">Phenylobacterium conjunctum</name>
    <dbReference type="NCBI Taxonomy" id="1298959"/>
    <lineage>
        <taxon>Bacteria</taxon>
        <taxon>Pseudomonadati</taxon>
        <taxon>Pseudomonadota</taxon>
        <taxon>Alphaproteobacteria</taxon>
        <taxon>Caulobacterales</taxon>
        <taxon>Caulobacteraceae</taxon>
        <taxon>Phenylobacterium</taxon>
    </lineage>
</organism>
<dbReference type="RefSeq" id="WP_374346469.1">
    <property type="nucleotide sequence ID" value="NZ_JBHTLQ010000012.1"/>
</dbReference>
<dbReference type="PANTHER" id="PTHR21174">
    <property type="match status" value="1"/>
</dbReference>
<gene>
    <name evidence="1" type="ORF">ACFQ27_07480</name>
</gene>
<accession>A0ABW3T016</accession>